<dbReference type="SUPFAM" id="SSF53474">
    <property type="entry name" value="alpha/beta-Hydrolases"/>
    <property type="match status" value="1"/>
</dbReference>
<proteinExistence type="predicted"/>
<dbReference type="OrthoDB" id="8119704at2759"/>
<evidence type="ECO:0000313" key="3">
    <source>
        <dbReference type="Proteomes" id="UP000800200"/>
    </source>
</evidence>
<reference evidence="2" key="1">
    <citation type="journal article" date="2020" name="Stud. Mycol.">
        <title>101 Dothideomycetes genomes: a test case for predicting lifestyles and emergence of pathogens.</title>
        <authorList>
            <person name="Haridas S."/>
            <person name="Albert R."/>
            <person name="Binder M."/>
            <person name="Bloem J."/>
            <person name="Labutti K."/>
            <person name="Salamov A."/>
            <person name="Andreopoulos B."/>
            <person name="Baker S."/>
            <person name="Barry K."/>
            <person name="Bills G."/>
            <person name="Bluhm B."/>
            <person name="Cannon C."/>
            <person name="Castanera R."/>
            <person name="Culley D."/>
            <person name="Daum C."/>
            <person name="Ezra D."/>
            <person name="Gonzalez J."/>
            <person name="Henrissat B."/>
            <person name="Kuo A."/>
            <person name="Liang C."/>
            <person name="Lipzen A."/>
            <person name="Lutzoni F."/>
            <person name="Magnuson J."/>
            <person name="Mondo S."/>
            <person name="Nolan M."/>
            <person name="Ohm R."/>
            <person name="Pangilinan J."/>
            <person name="Park H.-J."/>
            <person name="Ramirez L."/>
            <person name="Alfaro M."/>
            <person name="Sun H."/>
            <person name="Tritt A."/>
            <person name="Yoshinaga Y."/>
            <person name="Zwiers L.-H."/>
            <person name="Turgeon B."/>
            <person name="Goodwin S."/>
            <person name="Spatafora J."/>
            <person name="Crous P."/>
            <person name="Grigoriev I."/>
        </authorList>
    </citation>
    <scope>NUCLEOTIDE SEQUENCE</scope>
    <source>
        <strain evidence="2">CBS 207.26</strain>
    </source>
</reference>
<dbReference type="EMBL" id="ML994624">
    <property type="protein sequence ID" value="KAF2188129.1"/>
    <property type="molecule type" value="Genomic_DNA"/>
</dbReference>
<accession>A0A6A6EC38</accession>
<feature type="domain" description="AB hydrolase-1" evidence="1">
    <location>
        <begin position="55"/>
        <end position="330"/>
    </location>
</feature>
<dbReference type="InterPro" id="IPR029058">
    <property type="entry name" value="AB_hydrolase_fold"/>
</dbReference>
<keyword evidence="3" id="KW-1185">Reference proteome</keyword>
<dbReference type="Proteomes" id="UP000800200">
    <property type="component" value="Unassembled WGS sequence"/>
</dbReference>
<name>A0A6A6EC38_9PEZI</name>
<evidence type="ECO:0000259" key="1">
    <source>
        <dbReference type="Pfam" id="PF12697"/>
    </source>
</evidence>
<keyword evidence="2" id="KW-0378">Hydrolase</keyword>
<dbReference type="Pfam" id="PF12697">
    <property type="entry name" value="Abhydrolase_6"/>
    <property type="match status" value="1"/>
</dbReference>
<dbReference type="InterPro" id="IPR000073">
    <property type="entry name" value="AB_hydrolase_1"/>
</dbReference>
<sequence>MPFAPFALQWRTPFPNPPNPTPVPAGVSRTYIPTPSGPLELLSAIPSNPSPIPPIFFAHGGFGCAEIWLQWMQFFCSKGIACYAMSYRGHGKSWYPSFLRMCFTTRGMMAGDLVAGIKFVEGLERERRKRSEDVKVILVAHSAGGGLSQYILSQGLLKVHAFCMCAAVPGFGSVAVYKFWSWMIPFHFPYRLFHPRHVLATTSQVKSAFFSPQIPLSSVRIFEKLLAPYESLLWPSQMLPSFVNPTALLSNIVGWNRSASSTKPNADKLLVLAAEYDVLCTPKVLLDAAERYMKAFSDMVRRNAILEEGGESEGVRFRVVPGVGHHLMNDVEWERGAEEIFEWLQTL</sequence>
<dbReference type="AlphaFoldDB" id="A0A6A6EC38"/>
<dbReference type="Gene3D" id="3.40.50.1820">
    <property type="entry name" value="alpha/beta hydrolase"/>
    <property type="match status" value="1"/>
</dbReference>
<protein>
    <submittedName>
        <fullName evidence="2">Alpha/beta-hydrolase</fullName>
    </submittedName>
</protein>
<gene>
    <name evidence="2" type="ORF">K469DRAFT_748500</name>
</gene>
<evidence type="ECO:0000313" key="2">
    <source>
        <dbReference type="EMBL" id="KAF2188129.1"/>
    </source>
</evidence>
<dbReference type="GO" id="GO:0016787">
    <property type="term" value="F:hydrolase activity"/>
    <property type="evidence" value="ECO:0007669"/>
    <property type="project" value="UniProtKB-KW"/>
</dbReference>
<organism evidence="2 3">
    <name type="scientific">Zopfia rhizophila CBS 207.26</name>
    <dbReference type="NCBI Taxonomy" id="1314779"/>
    <lineage>
        <taxon>Eukaryota</taxon>
        <taxon>Fungi</taxon>
        <taxon>Dikarya</taxon>
        <taxon>Ascomycota</taxon>
        <taxon>Pezizomycotina</taxon>
        <taxon>Dothideomycetes</taxon>
        <taxon>Dothideomycetes incertae sedis</taxon>
        <taxon>Zopfiaceae</taxon>
        <taxon>Zopfia</taxon>
    </lineage>
</organism>